<reference evidence="2 3" key="1">
    <citation type="submission" date="2017-11" db="EMBL/GenBank/DDBJ databases">
        <title>Draft genome sequence of Rhizobiales bacterium SY3-13.</title>
        <authorList>
            <person name="Sun C."/>
        </authorList>
    </citation>
    <scope>NUCLEOTIDE SEQUENCE [LARGE SCALE GENOMIC DNA]</scope>
    <source>
        <strain evidence="2 3">SY3-13</strain>
    </source>
</reference>
<evidence type="ECO:0000259" key="1">
    <source>
        <dbReference type="PROSITE" id="PS51781"/>
    </source>
</evidence>
<evidence type="ECO:0000313" key="3">
    <source>
        <dbReference type="Proteomes" id="UP000229498"/>
    </source>
</evidence>
<accession>A0A2M9G2I0</accession>
<comment type="caution">
    <text evidence="2">The sequence shown here is derived from an EMBL/GenBank/DDBJ whole genome shotgun (WGS) entry which is preliminary data.</text>
</comment>
<proteinExistence type="predicted"/>
<organism evidence="2 3">
    <name type="scientific">Minwuia thermotolerans</name>
    <dbReference type="NCBI Taxonomy" id="2056226"/>
    <lineage>
        <taxon>Bacteria</taxon>
        <taxon>Pseudomonadati</taxon>
        <taxon>Pseudomonadota</taxon>
        <taxon>Alphaproteobacteria</taxon>
        <taxon>Minwuiales</taxon>
        <taxon>Minwuiaceae</taxon>
        <taxon>Minwuia</taxon>
    </lineage>
</organism>
<keyword evidence="3" id="KW-1185">Reference proteome</keyword>
<dbReference type="SMART" id="SM00287">
    <property type="entry name" value="SH3b"/>
    <property type="match status" value="1"/>
</dbReference>
<dbReference type="Proteomes" id="UP000229498">
    <property type="component" value="Unassembled WGS sequence"/>
</dbReference>
<dbReference type="InterPro" id="IPR003646">
    <property type="entry name" value="SH3-like_bac-type"/>
</dbReference>
<dbReference type="AlphaFoldDB" id="A0A2M9G2I0"/>
<dbReference type="PROSITE" id="PS51781">
    <property type="entry name" value="SH3B"/>
    <property type="match status" value="1"/>
</dbReference>
<gene>
    <name evidence="2" type="ORF">CVT23_08960</name>
</gene>
<feature type="domain" description="SH3b" evidence="1">
    <location>
        <begin position="1"/>
        <end position="71"/>
    </location>
</feature>
<dbReference type="Pfam" id="PF08239">
    <property type="entry name" value="SH3_3"/>
    <property type="match status" value="1"/>
</dbReference>
<protein>
    <recommendedName>
        <fullName evidence="1">SH3b domain-containing protein</fullName>
    </recommendedName>
</protein>
<dbReference type="EMBL" id="PHIG01000031">
    <property type="protein sequence ID" value="PJK29894.1"/>
    <property type="molecule type" value="Genomic_DNA"/>
</dbReference>
<name>A0A2M9G2I0_9PROT</name>
<sequence>MVMARVEVNSLNIRAHPSPESDAIGSLSRGQIVFVVRVVGDWAEIIWSNGNGGKNRTQNGYVAAEFLTALRQIGGSGDTFTTRRGAEFILSVGDSDLNCREYGQGFEDCEVSLDYSYRSDYNGNDDPSIRIECEVTLSLTDVEGFTQNESRSETATEHGIENSGSIDIDFQLSPYSPIVNARISDVDCEIDDVY</sequence>
<evidence type="ECO:0000313" key="2">
    <source>
        <dbReference type="EMBL" id="PJK29894.1"/>
    </source>
</evidence>
<dbReference type="Gene3D" id="2.30.30.40">
    <property type="entry name" value="SH3 Domains"/>
    <property type="match status" value="1"/>
</dbReference>